<name>A0A395J1I8_9HELO</name>
<accession>A0A395J1I8</accession>
<feature type="region of interest" description="Disordered" evidence="1">
    <location>
        <begin position="327"/>
        <end position="347"/>
    </location>
</feature>
<protein>
    <recommendedName>
        <fullName evidence="6">Reverse transcriptase domain-containing protein</fullName>
    </recommendedName>
</protein>
<dbReference type="SUPFAM" id="SSF56672">
    <property type="entry name" value="DNA/RNA polymerases"/>
    <property type="match status" value="1"/>
</dbReference>
<dbReference type="PROSITE" id="PS50878">
    <property type="entry name" value="RT_POL"/>
    <property type="match status" value="1"/>
</dbReference>
<feature type="region of interest" description="Disordered" evidence="1">
    <location>
        <begin position="46"/>
        <end position="128"/>
    </location>
</feature>
<dbReference type="Gene3D" id="3.30.420.10">
    <property type="entry name" value="Ribonuclease H-like superfamily/Ribonuclease H"/>
    <property type="match status" value="1"/>
</dbReference>
<dbReference type="PANTHER" id="PTHR33481">
    <property type="entry name" value="REVERSE TRANSCRIPTASE"/>
    <property type="match status" value="1"/>
</dbReference>
<organism evidence="4 5">
    <name type="scientific">Monilinia fructigena</name>
    <dbReference type="NCBI Taxonomy" id="38457"/>
    <lineage>
        <taxon>Eukaryota</taxon>
        <taxon>Fungi</taxon>
        <taxon>Dikarya</taxon>
        <taxon>Ascomycota</taxon>
        <taxon>Pezizomycotina</taxon>
        <taxon>Leotiomycetes</taxon>
        <taxon>Helotiales</taxon>
        <taxon>Sclerotiniaceae</taxon>
        <taxon>Monilinia</taxon>
    </lineage>
</organism>
<feature type="domain" description="RNase H type-1" evidence="3">
    <location>
        <begin position="1328"/>
        <end position="1465"/>
    </location>
</feature>
<dbReference type="InterPro" id="IPR000477">
    <property type="entry name" value="RT_dom"/>
</dbReference>
<dbReference type="EMBL" id="QKRW01000007">
    <property type="protein sequence ID" value="RAL66345.1"/>
    <property type="molecule type" value="Genomic_DNA"/>
</dbReference>
<comment type="caution">
    <text evidence="4">The sequence shown here is derived from an EMBL/GenBank/DDBJ whole genome shotgun (WGS) entry which is preliminary data.</text>
</comment>
<dbReference type="PROSITE" id="PS50879">
    <property type="entry name" value="RNASE_H_1"/>
    <property type="match status" value="1"/>
</dbReference>
<sequence>MVINKDNGFVRRALQSPSTAKERKLASELSQKVVTFLSASIYAETDSAAPAPAHPRGNPSADIPASTTKTVTYADRARSNAGLSSSTDPRKSRNSTVSVSSAAGQTPSSNARAPSARPTKSASTALSSNADRRILAKCNPQTLLNRPEPFILRQSLAKQIDGLTLASIPSITPTATGWAINPSDIATRDILLTQENAEVTKRTLSAYSLEIPVTWFNYAVTNVPTGFHNLIGGRTLTDASLVSEEALAQTHQHPVSCRPSRHGANLDTGKITWIISFLKPVRPFRLFDSSDVAKVIDKKTAIARHDPGCQGFCNPSRAAPATRAAPTAASDWTSTLAPPDPTRVNGKYIKPTRKELDAIRKHGELAFKTVNTPPPATPTPASSTGAPVIAPPKRKRGAAVTAHENAGQRAPKPDCAPRAVNSTILPPRTPDPRNGSQMLSSPMPESDDPPSDSDESMAEDEDELATLAPSIGWANVGKSASAHMTLLATSFIQELDVICAQEPWTSTNSRTHRTTQDSPLHPKSWTTLLISHLPPNVSSAVTSTLGTTCFEPGVRSTHRGADLARWSSESNMDFIGTPGEPTHNAGHVLDLTFSNIPFASTIVRKDMHTGSDHETLVTSLPNRGVQTLEQHHYRIPESQLGKFADLVHLGVSGLPDARHLSDAEGIEHFVQLFTSILDSAIRTAGKPDRGRGRAAPWWTQECQDAHREHLAARKTHQTASTPETREFHKIVRKAKKAYWKDIINGVKDDKDLYKVINWHKLGTNLKAPPLVVNGNTVEGTMEKAETLWSEVLDRFSASDDLAQDPLEPWDGAGTLPWSDTISMEEVERNTIGVSSTSPGTDRVTVRLLKACWGSIKHTLQGLYSRCLSLCFFPQAWKLAEVAMLPKVGKKDRTSVRSWRPIALISCVSKGLERIIARRVAWTALTHGILSPQHGGALPKRSAMDLVACFTHDVELAFSKGLEVTMVTMDVQGAFDALLKRRLLDRMKTQGWPLTLLKLIDSFLTNRLVRVRLEDSTTPSHSVACGTPQGSPLSPVLYMLYLAELLSQDSNIRFGYADDICLYKASTSVDINVASLATEIRNIMHWGTRNKIAFAPEKLEMIHLTRKNGSRAPDCVVSQDLVIPPITTSPKKGDQPALRWLGVWFDRRLTFKRHVAERAGKARQIARHIRGLAKTVDGPPASALRKAVITCVIPSLAYGTEAWYAGRTKPPRLLRSGRSTTVSARVGWHIGTLDKTLSLAVRGVLPVWRTTPTVTLYRDAGIPSAEAMLEEAKLRFALRIQTVDEAHPLVLRPTLRPPHYTHGCRVDPTGGVDKETAAAAFKTWWNDLPPDDVTIFSDGSEQYHERQKYVGYGYAIYQNRKQIGSGSGSINPISHVFDAEAIGAWRGLQHTLRMPQEVRSQRLWMCIDSTSVIWCLRANASASSQWAFIACQNAMQVYNIRIKWSPGHTEIEGNEAADRLADTGAHTPDCDPGPASLPTISGIGSIFRDLRSGAQQSWWIKRKAKLSAHYLKWDLTYRVGLPPELDLPRNQLHRLLAIRSAHGDFAWYHNKFRHAECSYRMLLRCCQSPYALSALPKVS</sequence>
<evidence type="ECO:0000313" key="5">
    <source>
        <dbReference type="Proteomes" id="UP000249056"/>
    </source>
</evidence>
<dbReference type="GO" id="GO:0003676">
    <property type="term" value="F:nucleic acid binding"/>
    <property type="evidence" value="ECO:0007669"/>
    <property type="project" value="InterPro"/>
</dbReference>
<dbReference type="InterPro" id="IPR043502">
    <property type="entry name" value="DNA/RNA_pol_sf"/>
</dbReference>
<dbReference type="GO" id="GO:0004523">
    <property type="term" value="F:RNA-DNA hybrid ribonuclease activity"/>
    <property type="evidence" value="ECO:0007669"/>
    <property type="project" value="InterPro"/>
</dbReference>
<dbReference type="OrthoDB" id="3564644at2759"/>
<evidence type="ECO:0000256" key="1">
    <source>
        <dbReference type="SAM" id="MobiDB-lite"/>
    </source>
</evidence>
<dbReference type="Gene3D" id="3.60.10.10">
    <property type="entry name" value="Endonuclease/exonuclease/phosphatase"/>
    <property type="match status" value="1"/>
</dbReference>
<evidence type="ECO:0000259" key="2">
    <source>
        <dbReference type="PROSITE" id="PS50878"/>
    </source>
</evidence>
<dbReference type="Pfam" id="PF00075">
    <property type="entry name" value="RNase_H"/>
    <property type="match status" value="1"/>
</dbReference>
<dbReference type="Pfam" id="PF00078">
    <property type="entry name" value="RVT_1"/>
    <property type="match status" value="1"/>
</dbReference>
<feature type="region of interest" description="Disordered" evidence="1">
    <location>
        <begin position="366"/>
        <end position="463"/>
    </location>
</feature>
<feature type="compositionally biased region" description="Acidic residues" evidence="1">
    <location>
        <begin position="445"/>
        <end position="463"/>
    </location>
</feature>
<feature type="domain" description="Reverse transcriptase" evidence="2">
    <location>
        <begin position="865"/>
        <end position="1144"/>
    </location>
</feature>
<feature type="compositionally biased region" description="Polar residues" evidence="1">
    <location>
        <begin position="94"/>
        <end position="128"/>
    </location>
</feature>
<keyword evidence="5" id="KW-1185">Reference proteome</keyword>
<gene>
    <name evidence="4" type="ORF">DID88_006014</name>
</gene>
<dbReference type="SUPFAM" id="SSF56219">
    <property type="entry name" value="DNase I-like"/>
    <property type="match status" value="1"/>
</dbReference>
<evidence type="ECO:0000259" key="3">
    <source>
        <dbReference type="PROSITE" id="PS50879"/>
    </source>
</evidence>
<dbReference type="PANTHER" id="PTHR33481:SF1">
    <property type="entry name" value="ENDONUCLEASE_EXONUCLEASE_PHOSPHATASE DOMAIN-CONTAINING PROTEIN-RELATED"/>
    <property type="match status" value="1"/>
</dbReference>
<dbReference type="CDD" id="cd09276">
    <property type="entry name" value="Rnase_HI_RT_non_LTR"/>
    <property type="match status" value="1"/>
</dbReference>
<dbReference type="CDD" id="cd01650">
    <property type="entry name" value="RT_nLTR_like"/>
    <property type="match status" value="1"/>
</dbReference>
<dbReference type="InterPro" id="IPR012337">
    <property type="entry name" value="RNaseH-like_sf"/>
</dbReference>
<proteinExistence type="predicted"/>
<dbReference type="InterPro" id="IPR036397">
    <property type="entry name" value="RNaseH_sf"/>
</dbReference>
<evidence type="ECO:0008006" key="6">
    <source>
        <dbReference type="Google" id="ProtNLM"/>
    </source>
</evidence>
<dbReference type="InterPro" id="IPR002156">
    <property type="entry name" value="RNaseH_domain"/>
</dbReference>
<evidence type="ECO:0000313" key="4">
    <source>
        <dbReference type="EMBL" id="RAL66345.1"/>
    </source>
</evidence>
<dbReference type="InterPro" id="IPR036691">
    <property type="entry name" value="Endo/exonu/phosph_ase_sf"/>
</dbReference>
<dbReference type="SUPFAM" id="SSF53098">
    <property type="entry name" value="Ribonuclease H-like"/>
    <property type="match status" value="1"/>
</dbReference>
<reference evidence="4 5" key="1">
    <citation type="submission" date="2018-06" db="EMBL/GenBank/DDBJ databases">
        <title>Genome Sequence of the Brown Rot Fungal Pathogen Monilinia fructigena.</title>
        <authorList>
            <person name="Landi L."/>
            <person name="De Miccolis Angelini R.M."/>
            <person name="Pollastro S."/>
            <person name="Abate D."/>
            <person name="Faretra F."/>
            <person name="Romanazzi G."/>
        </authorList>
    </citation>
    <scope>NUCLEOTIDE SEQUENCE [LARGE SCALE GENOMIC DNA]</scope>
    <source>
        <strain evidence="4 5">Mfrg269</strain>
    </source>
</reference>
<dbReference type="Proteomes" id="UP000249056">
    <property type="component" value="Unassembled WGS sequence"/>
</dbReference>